<dbReference type="Proteomes" id="UP000001929">
    <property type="component" value="Chromosome"/>
</dbReference>
<evidence type="ECO:0000313" key="2">
    <source>
        <dbReference type="Proteomes" id="UP000001929"/>
    </source>
</evidence>
<dbReference type="EMBL" id="CP000230">
    <property type="protein sequence ID" value="ABC21714.1"/>
    <property type="molecule type" value="Genomic_DNA"/>
</dbReference>
<dbReference type="InterPro" id="IPR052517">
    <property type="entry name" value="GlcG_carb_metab_protein"/>
</dbReference>
<dbReference type="PANTHER" id="PTHR34309">
    <property type="entry name" value="SLR1406 PROTEIN"/>
    <property type="match status" value="1"/>
</dbReference>
<dbReference type="STRING" id="269796.Rru_A0913"/>
<dbReference type="InterPro" id="IPR038084">
    <property type="entry name" value="PduO/GlcC-like_sf"/>
</dbReference>
<dbReference type="Gene3D" id="3.30.450.150">
    <property type="entry name" value="Haem-degrading domain"/>
    <property type="match status" value="1"/>
</dbReference>
<name>Q2RVY1_RHORT</name>
<dbReference type="HOGENOM" id="CLU_103773_2_1_5"/>
<gene>
    <name evidence="1" type="ordered locus">Rru_A0913</name>
</gene>
<accession>Q2RVY1</accession>
<reference evidence="1 2" key="1">
    <citation type="journal article" date="2011" name="Stand. Genomic Sci.">
        <title>Complete genome sequence of Rhodospirillum rubrum type strain (S1).</title>
        <authorList>
            <person name="Munk A.C."/>
            <person name="Copeland A."/>
            <person name="Lucas S."/>
            <person name="Lapidus A."/>
            <person name="Del Rio T.G."/>
            <person name="Barry K."/>
            <person name="Detter J.C."/>
            <person name="Hammon N."/>
            <person name="Israni S."/>
            <person name="Pitluck S."/>
            <person name="Brettin T."/>
            <person name="Bruce D."/>
            <person name="Han C."/>
            <person name="Tapia R."/>
            <person name="Gilna P."/>
            <person name="Schmutz J."/>
            <person name="Larimer F."/>
            <person name="Land M."/>
            <person name="Kyrpides N.C."/>
            <person name="Mavromatis K."/>
            <person name="Richardson P."/>
            <person name="Rohde M."/>
            <person name="Goker M."/>
            <person name="Klenk H.P."/>
            <person name="Zhang Y."/>
            <person name="Roberts G.P."/>
            <person name="Reslewic S."/>
            <person name="Schwartz D.C."/>
        </authorList>
    </citation>
    <scope>NUCLEOTIDE SEQUENCE [LARGE SCALE GENOMIC DNA]</scope>
    <source>
        <strain evidence="2">ATCC 11170 / ATH 1.1.1 / DSM 467 / LMG 4362 / NCIMB 8255 / S1</strain>
    </source>
</reference>
<dbReference type="PhylomeDB" id="Q2RVY1"/>
<dbReference type="KEGG" id="rru:Rru_A0913"/>
<dbReference type="eggNOG" id="COG3193">
    <property type="taxonomic scope" value="Bacteria"/>
</dbReference>
<proteinExistence type="predicted"/>
<dbReference type="InterPro" id="IPR005624">
    <property type="entry name" value="PduO/GlcC-like"/>
</dbReference>
<protein>
    <submittedName>
        <fullName evidence="1">ATP:cob(I)alamin adenosyltransferase</fullName>
    </submittedName>
</protein>
<dbReference type="EnsemblBacteria" id="ABC21714">
    <property type="protein sequence ID" value="ABC21714"/>
    <property type="gene ID" value="Rru_A0913"/>
</dbReference>
<dbReference type="Pfam" id="PF03928">
    <property type="entry name" value="HbpS-like"/>
    <property type="match status" value="1"/>
</dbReference>
<dbReference type="AlphaFoldDB" id="Q2RVY1"/>
<organism evidence="1 2">
    <name type="scientific">Rhodospirillum rubrum (strain ATCC 11170 / ATH 1.1.1 / DSM 467 / LMG 4362 / NCIMB 8255 / S1)</name>
    <dbReference type="NCBI Taxonomy" id="269796"/>
    <lineage>
        <taxon>Bacteria</taxon>
        <taxon>Pseudomonadati</taxon>
        <taxon>Pseudomonadota</taxon>
        <taxon>Alphaproteobacteria</taxon>
        <taxon>Rhodospirillales</taxon>
        <taxon>Rhodospirillaceae</taxon>
        <taxon>Rhodospirillum</taxon>
    </lineage>
</organism>
<dbReference type="RefSeq" id="WP_011388668.1">
    <property type="nucleotide sequence ID" value="NC_007643.1"/>
</dbReference>
<dbReference type="PANTHER" id="PTHR34309:SF1">
    <property type="entry name" value="PROTEIN GLCG"/>
    <property type="match status" value="1"/>
</dbReference>
<dbReference type="PATRIC" id="fig|269796.9.peg.969"/>
<evidence type="ECO:0000313" key="1">
    <source>
        <dbReference type="EMBL" id="ABC21714.1"/>
    </source>
</evidence>
<dbReference type="SUPFAM" id="SSF143744">
    <property type="entry name" value="GlcG-like"/>
    <property type="match status" value="1"/>
</dbReference>
<sequence>MNASAQDIDRISVAVRTVLAEIGQTPAALGPLGLKDAQRLAALAAIKAAEIAVPVVIAVADVSGGLILVHRMDGTLPASIDIAINKAFTAAAFRTATHDLGALAQPGQPLYGIQSTNQGRVVIFGGGFPCRCGGPLAGAIGISGGTVEEDMQIASYALRMFLEESGFCPEGEK</sequence>
<keyword evidence="2" id="KW-1185">Reference proteome</keyword>